<accession>A0ACC1I3A9</accession>
<name>A0ACC1I3A9_9FUNG</name>
<keyword evidence="2" id="KW-1185">Reference proteome</keyword>
<evidence type="ECO:0000313" key="2">
    <source>
        <dbReference type="Proteomes" id="UP001150581"/>
    </source>
</evidence>
<proteinExistence type="predicted"/>
<protein>
    <submittedName>
        <fullName evidence="1">Uncharacterized protein</fullName>
    </submittedName>
</protein>
<sequence>VHAKGEVWAEIYYEVLWNLIDAHGFSDDLFSHDLTKGNVLALQLLVDGMKLQPCMPNFIDARDAILLADRQLTGGENQCHIWKGFSKRGLGVDAELLFDSPWGGGSRTEDFKLPKECK</sequence>
<reference evidence="1" key="1">
    <citation type="submission" date="2022-07" db="EMBL/GenBank/DDBJ databases">
        <title>Phylogenomic reconstructions and comparative analyses of Kickxellomycotina fungi.</title>
        <authorList>
            <person name="Reynolds N.K."/>
            <person name="Stajich J.E."/>
            <person name="Barry K."/>
            <person name="Grigoriev I.V."/>
            <person name="Crous P."/>
            <person name="Smith M.E."/>
        </authorList>
    </citation>
    <scope>NUCLEOTIDE SEQUENCE</scope>
    <source>
        <strain evidence="1">Benny 63K</strain>
    </source>
</reference>
<evidence type="ECO:0000313" key="1">
    <source>
        <dbReference type="EMBL" id="KAJ1883834.1"/>
    </source>
</evidence>
<feature type="non-terminal residue" evidence="1">
    <location>
        <position position="1"/>
    </location>
</feature>
<dbReference type="Proteomes" id="UP001150581">
    <property type="component" value="Unassembled WGS sequence"/>
</dbReference>
<dbReference type="EMBL" id="JANBPG010003051">
    <property type="protein sequence ID" value="KAJ1883834.1"/>
    <property type="molecule type" value="Genomic_DNA"/>
</dbReference>
<gene>
    <name evidence="1" type="ORF">LPJ66_010901</name>
</gene>
<organism evidence="1 2">
    <name type="scientific">Kickxella alabastrina</name>
    <dbReference type="NCBI Taxonomy" id="61397"/>
    <lineage>
        <taxon>Eukaryota</taxon>
        <taxon>Fungi</taxon>
        <taxon>Fungi incertae sedis</taxon>
        <taxon>Zoopagomycota</taxon>
        <taxon>Kickxellomycotina</taxon>
        <taxon>Kickxellomycetes</taxon>
        <taxon>Kickxellales</taxon>
        <taxon>Kickxellaceae</taxon>
        <taxon>Kickxella</taxon>
    </lineage>
</organism>
<comment type="caution">
    <text evidence="1">The sequence shown here is derived from an EMBL/GenBank/DDBJ whole genome shotgun (WGS) entry which is preliminary data.</text>
</comment>